<dbReference type="EMBL" id="KK792530">
    <property type="protein sequence ID" value="KDO36943.1"/>
    <property type="molecule type" value="Genomic_DNA"/>
</dbReference>
<accession>A0A067D2B8</accession>
<reference evidence="3 4" key="1">
    <citation type="submission" date="2014-04" db="EMBL/GenBank/DDBJ databases">
        <authorList>
            <consortium name="International Citrus Genome Consortium"/>
            <person name="Gmitter F."/>
            <person name="Chen C."/>
            <person name="Farmerie W."/>
            <person name="Harkins T."/>
            <person name="Desany B."/>
            <person name="Mohiuddin M."/>
            <person name="Kodira C."/>
            <person name="Borodovsky M."/>
            <person name="Lomsadze A."/>
            <person name="Burns P."/>
            <person name="Jenkins J."/>
            <person name="Prochnik S."/>
            <person name="Shu S."/>
            <person name="Chapman J."/>
            <person name="Pitluck S."/>
            <person name="Schmutz J."/>
            <person name="Rokhsar D."/>
        </authorList>
    </citation>
    <scope>NUCLEOTIDE SEQUENCE</scope>
</reference>
<dbReference type="Pfam" id="PF00501">
    <property type="entry name" value="AMP-binding"/>
    <property type="match status" value="1"/>
</dbReference>
<keyword evidence="4" id="KW-1185">Reference proteome</keyword>
<dbReference type="Gene3D" id="3.40.50.12780">
    <property type="entry name" value="N-terminal domain of ligase-like"/>
    <property type="match status" value="1"/>
</dbReference>
<dbReference type="PANTHER" id="PTHR24096:SF169">
    <property type="entry name" value="4-COUMARATE--COA LIGASE 3"/>
    <property type="match status" value="1"/>
</dbReference>
<sequence length="133" mass="14761">MTEAGPVLSMCLGFAKQPFPTKSGSCGTVVRNAELKVIDPEIGASLPHNQPGEICIRGPQIMKVAELEFWSDGGHDEEIIKLNRLTMGSSLGWASKAQAEPGRWAFDLALRTRAGYELKKRKKVWVRFDPLFF</sequence>
<dbReference type="PANTHER" id="PTHR24096">
    <property type="entry name" value="LONG-CHAIN-FATTY-ACID--COA LIGASE"/>
    <property type="match status" value="1"/>
</dbReference>
<dbReference type="SMR" id="A0A067D2B8"/>
<dbReference type="Proteomes" id="UP000027120">
    <property type="component" value="Unassembled WGS sequence"/>
</dbReference>
<protein>
    <recommendedName>
        <fullName evidence="2">AMP-dependent synthetase/ligase domain-containing protein</fullName>
    </recommendedName>
</protein>
<gene>
    <name evidence="3" type="ORF">CISIN_1g032813mg</name>
</gene>
<evidence type="ECO:0000313" key="4">
    <source>
        <dbReference type="Proteomes" id="UP000027120"/>
    </source>
</evidence>
<dbReference type="STRING" id="2711.A0A067D2B8"/>
<feature type="domain" description="AMP-dependent synthetase/ligase" evidence="2">
    <location>
        <begin position="1"/>
        <end position="63"/>
    </location>
</feature>
<proteinExistence type="predicted"/>
<dbReference type="SUPFAM" id="SSF56801">
    <property type="entry name" value="Acetyl-CoA synthetase-like"/>
    <property type="match status" value="1"/>
</dbReference>
<name>A0A067D2B8_CITSI</name>
<dbReference type="InterPro" id="IPR042099">
    <property type="entry name" value="ANL_N_sf"/>
</dbReference>
<dbReference type="InterPro" id="IPR000873">
    <property type="entry name" value="AMP-dep_synth/lig_dom"/>
</dbReference>
<evidence type="ECO:0000259" key="2">
    <source>
        <dbReference type="Pfam" id="PF00501"/>
    </source>
</evidence>
<organism evidence="3 4">
    <name type="scientific">Citrus sinensis</name>
    <name type="common">Sweet orange</name>
    <name type="synonym">Citrus aurantium var. sinensis</name>
    <dbReference type="NCBI Taxonomy" id="2711"/>
    <lineage>
        <taxon>Eukaryota</taxon>
        <taxon>Viridiplantae</taxon>
        <taxon>Streptophyta</taxon>
        <taxon>Embryophyta</taxon>
        <taxon>Tracheophyta</taxon>
        <taxon>Spermatophyta</taxon>
        <taxon>Magnoliopsida</taxon>
        <taxon>eudicotyledons</taxon>
        <taxon>Gunneridae</taxon>
        <taxon>Pentapetalae</taxon>
        <taxon>rosids</taxon>
        <taxon>malvids</taxon>
        <taxon>Sapindales</taxon>
        <taxon>Rutaceae</taxon>
        <taxon>Aurantioideae</taxon>
        <taxon>Citrus</taxon>
    </lineage>
</organism>
<evidence type="ECO:0000256" key="1">
    <source>
        <dbReference type="ARBA" id="ARBA00022598"/>
    </source>
</evidence>
<keyword evidence="1" id="KW-0436">Ligase</keyword>
<dbReference type="AlphaFoldDB" id="A0A067D2B8"/>
<evidence type="ECO:0000313" key="3">
    <source>
        <dbReference type="EMBL" id="KDO36943.1"/>
    </source>
</evidence>
<dbReference type="GO" id="GO:0016874">
    <property type="term" value="F:ligase activity"/>
    <property type="evidence" value="ECO:0007669"/>
    <property type="project" value="UniProtKB-KW"/>
</dbReference>